<reference evidence="3 4" key="1">
    <citation type="submission" date="2024-08" db="EMBL/GenBank/DDBJ databases">
        <authorList>
            <person name="Cucini C."/>
            <person name="Frati F."/>
        </authorList>
    </citation>
    <scope>NUCLEOTIDE SEQUENCE [LARGE SCALE GENOMIC DNA]</scope>
</reference>
<keyword evidence="2" id="KW-0472">Membrane</keyword>
<organism evidence="3 4">
    <name type="scientific">Orchesella dallaii</name>
    <dbReference type="NCBI Taxonomy" id="48710"/>
    <lineage>
        <taxon>Eukaryota</taxon>
        <taxon>Metazoa</taxon>
        <taxon>Ecdysozoa</taxon>
        <taxon>Arthropoda</taxon>
        <taxon>Hexapoda</taxon>
        <taxon>Collembola</taxon>
        <taxon>Entomobryomorpha</taxon>
        <taxon>Entomobryoidea</taxon>
        <taxon>Orchesellidae</taxon>
        <taxon>Orchesellinae</taxon>
        <taxon>Orchesella</taxon>
    </lineage>
</organism>
<evidence type="ECO:0000256" key="2">
    <source>
        <dbReference type="SAM" id="Phobius"/>
    </source>
</evidence>
<feature type="region of interest" description="Disordered" evidence="1">
    <location>
        <begin position="1"/>
        <end position="23"/>
    </location>
</feature>
<sequence length="345" mass="36680">MEGVKEAGSGGDILGGSAEESEVLSGIGEIDAGEVRAANVAISESESVEGGGSVSEVEVRSEGIEAEGGVAANVALAESTGFIAAENGGGGTAATNEDVSGLVEAEEEDAVSVGVSEIVVGAAGSDVGRRGRKRKEPTTKKTYPKKPKTKKKEDIHDGETFNPQDPDSVRRLEGHAICMWKEEDGQNCMLVFYDDVKMTRHRIDSHWERSFTCTNCEFTCKSHQMFRRHFQKPGNCKREDHWKVTDGKAHLIRKNVLVENYIPPSSTSSSAAADAFSGSVSSRGEAASVSRPISPQPSTSTGGGAVGSSPILPEVPSLRFSSLLSAFLVYIYIFTILGILYFLNG</sequence>
<name>A0ABP1QET6_9HEXA</name>
<keyword evidence="2" id="KW-0812">Transmembrane</keyword>
<evidence type="ECO:0000313" key="3">
    <source>
        <dbReference type="EMBL" id="CAL8093273.1"/>
    </source>
</evidence>
<comment type="caution">
    <text evidence="3">The sequence shown here is derived from an EMBL/GenBank/DDBJ whole genome shotgun (WGS) entry which is preliminary data.</text>
</comment>
<accession>A0ABP1QET6</accession>
<protein>
    <submittedName>
        <fullName evidence="3">Uncharacterized protein</fullName>
    </submittedName>
</protein>
<dbReference type="EMBL" id="CAXLJM020000026">
    <property type="protein sequence ID" value="CAL8093273.1"/>
    <property type="molecule type" value="Genomic_DNA"/>
</dbReference>
<dbReference type="Proteomes" id="UP001642540">
    <property type="component" value="Unassembled WGS sequence"/>
</dbReference>
<evidence type="ECO:0000256" key="1">
    <source>
        <dbReference type="SAM" id="MobiDB-lite"/>
    </source>
</evidence>
<proteinExistence type="predicted"/>
<gene>
    <name evidence="3" type="ORF">ODALV1_LOCUS8463</name>
</gene>
<keyword evidence="4" id="KW-1185">Reference proteome</keyword>
<feature type="region of interest" description="Disordered" evidence="1">
    <location>
        <begin position="287"/>
        <end position="306"/>
    </location>
</feature>
<keyword evidence="2" id="KW-1133">Transmembrane helix</keyword>
<feature type="region of interest" description="Disordered" evidence="1">
    <location>
        <begin position="125"/>
        <end position="168"/>
    </location>
</feature>
<evidence type="ECO:0000313" key="4">
    <source>
        <dbReference type="Proteomes" id="UP001642540"/>
    </source>
</evidence>
<feature type="transmembrane region" description="Helical" evidence="2">
    <location>
        <begin position="323"/>
        <end position="343"/>
    </location>
</feature>